<evidence type="ECO:0000256" key="6">
    <source>
        <dbReference type="SAM" id="Phobius"/>
    </source>
</evidence>
<dbReference type="GO" id="GO:0015297">
    <property type="term" value="F:antiporter activity"/>
    <property type="evidence" value="ECO:0007669"/>
    <property type="project" value="InterPro"/>
</dbReference>
<dbReference type="Proteomes" id="UP000196503">
    <property type="component" value="Unassembled WGS sequence"/>
</dbReference>
<keyword evidence="6" id="KW-1133">Transmembrane helix</keyword>
<protein>
    <recommendedName>
        <fullName evidence="3">Probable multidrug resistance protein NorM</fullName>
    </recommendedName>
    <alternativeName>
        <fullName evidence="5">Multidrug-efflux transporter</fullName>
    </alternativeName>
</protein>
<dbReference type="GO" id="GO:0005886">
    <property type="term" value="C:plasma membrane"/>
    <property type="evidence" value="ECO:0007669"/>
    <property type="project" value="TreeGrafter"/>
</dbReference>
<feature type="transmembrane region" description="Helical" evidence="6">
    <location>
        <begin position="330"/>
        <end position="353"/>
    </location>
</feature>
<evidence type="ECO:0000313" key="8">
    <source>
        <dbReference type="Proteomes" id="UP000196503"/>
    </source>
</evidence>
<organism evidence="7 8">
    <name type="scientific">Enterococcus cecorum</name>
    <dbReference type="NCBI Taxonomy" id="44008"/>
    <lineage>
        <taxon>Bacteria</taxon>
        <taxon>Bacillati</taxon>
        <taxon>Bacillota</taxon>
        <taxon>Bacilli</taxon>
        <taxon>Lactobacillales</taxon>
        <taxon>Enterococcaceae</taxon>
        <taxon>Enterococcus</taxon>
    </lineage>
</organism>
<dbReference type="PANTHER" id="PTHR43298">
    <property type="entry name" value="MULTIDRUG RESISTANCE PROTEIN NORM-RELATED"/>
    <property type="match status" value="1"/>
</dbReference>
<evidence type="ECO:0000256" key="2">
    <source>
        <dbReference type="ARBA" id="ARBA00010199"/>
    </source>
</evidence>
<dbReference type="AlphaFoldDB" id="A0A200I2G6"/>
<keyword evidence="4" id="KW-0813">Transport</keyword>
<dbReference type="GO" id="GO:0042910">
    <property type="term" value="F:xenobiotic transmembrane transporter activity"/>
    <property type="evidence" value="ECO:0007669"/>
    <property type="project" value="InterPro"/>
</dbReference>
<feature type="transmembrane region" description="Helical" evidence="6">
    <location>
        <begin position="218"/>
        <end position="237"/>
    </location>
</feature>
<dbReference type="InterPro" id="IPR050222">
    <property type="entry name" value="MATE_MdtK"/>
</dbReference>
<evidence type="ECO:0000313" key="7">
    <source>
        <dbReference type="EMBL" id="OUZ18561.1"/>
    </source>
</evidence>
<dbReference type="InterPro" id="IPR002528">
    <property type="entry name" value="MATE_fam"/>
</dbReference>
<feature type="transmembrane region" description="Helical" evidence="6">
    <location>
        <begin position="83"/>
        <end position="102"/>
    </location>
</feature>
<feature type="transmembrane region" description="Helical" evidence="6">
    <location>
        <begin position="426"/>
        <end position="443"/>
    </location>
</feature>
<feature type="transmembrane region" description="Helical" evidence="6">
    <location>
        <begin position="189"/>
        <end position="212"/>
    </location>
</feature>
<evidence type="ECO:0000256" key="5">
    <source>
        <dbReference type="ARBA" id="ARBA00031636"/>
    </source>
</evidence>
<evidence type="ECO:0000256" key="1">
    <source>
        <dbReference type="ARBA" id="ARBA00003408"/>
    </source>
</evidence>
<gene>
    <name evidence="7" type="ORF">A5869_000202</name>
</gene>
<dbReference type="EMBL" id="NIBL01000001">
    <property type="protein sequence ID" value="OUZ18561.1"/>
    <property type="molecule type" value="Genomic_DNA"/>
</dbReference>
<comment type="function">
    <text evidence="1">Multidrug efflux pump.</text>
</comment>
<feature type="transmembrane region" description="Helical" evidence="6">
    <location>
        <begin position="397"/>
        <end position="420"/>
    </location>
</feature>
<dbReference type="Pfam" id="PF01554">
    <property type="entry name" value="MatE"/>
    <property type="match status" value="1"/>
</dbReference>
<feature type="transmembrane region" description="Helical" evidence="6">
    <location>
        <begin position="159"/>
        <end position="177"/>
    </location>
</feature>
<reference evidence="7 8" key="1">
    <citation type="submission" date="2017-05" db="EMBL/GenBank/DDBJ databases">
        <title>The Genome Sequence of Enterococcus faecium 2D5_DIV0622.</title>
        <authorList>
            <consortium name="The Broad Institute Genomics Platform"/>
            <consortium name="The Broad Institute Genomic Center for Infectious Diseases"/>
            <person name="Earl A."/>
            <person name="Manson A."/>
            <person name="Schwartman J."/>
            <person name="Gilmore M."/>
            <person name="Abouelleil A."/>
            <person name="Cao P."/>
            <person name="Chapman S."/>
            <person name="Cusick C."/>
            <person name="Shea T."/>
            <person name="Young S."/>
            <person name="Neafsey D."/>
            <person name="Nusbaum C."/>
            <person name="Birren B."/>
        </authorList>
    </citation>
    <scope>NUCLEOTIDE SEQUENCE [LARGE SCALE GENOMIC DNA]</scope>
    <source>
        <strain evidence="7 8">2D5_DIV0622</strain>
    </source>
</reference>
<sequence length="452" mass="50945">MIDSDSKAFVVLCIVYFFICDKMYNCIKYKGIKMKTLKQQINHYVFPLIASQLLQMAIGIAALHFATAGSTHSLSAITIIQNFLYAFGGILGAFSLSFNILAARSFYQEKQQFQQYVHSALRLCLLFGGGFLAICLLFGKLFLRYFYGFQGDLLLKASQYLYIMSGYILLLLLSFLFSNLLKFAQKTTVIFRIGVISALLECGLNIILVPLWEIQGAALANMAGVLYLVLAYLWHIFPILKQSLLQSANQMLAITRLGIPLAIQEIFESVLFILVFESFMGHLGNSTLGAYAVISQMFAIIKLPSLMYANSLPVFLPEVTQKQKLELLKWLLRVNFLLFIGVSIVGTLTIPAFAQLFTQQIFSHLTFMAGFNFSVTLAVPFYEIIKVYLQAQNHEKMVVTQTIIVNLAGLLVMFVCQLIHIQTYYSLFVVFGLTQVVLALRFSQVSFQQNLK</sequence>
<evidence type="ECO:0000256" key="4">
    <source>
        <dbReference type="ARBA" id="ARBA00022448"/>
    </source>
</evidence>
<keyword evidence="6" id="KW-0472">Membrane</keyword>
<feature type="transmembrane region" description="Helical" evidence="6">
    <location>
        <begin position="44"/>
        <end position="63"/>
    </location>
</feature>
<evidence type="ECO:0000256" key="3">
    <source>
        <dbReference type="ARBA" id="ARBA00020268"/>
    </source>
</evidence>
<feature type="transmembrane region" description="Helical" evidence="6">
    <location>
        <begin position="123"/>
        <end position="147"/>
    </location>
</feature>
<name>A0A200I2G6_9ENTE</name>
<feature type="transmembrane region" description="Helical" evidence="6">
    <location>
        <begin position="257"/>
        <end position="276"/>
    </location>
</feature>
<comment type="caution">
    <text evidence="7">The sequence shown here is derived from an EMBL/GenBank/DDBJ whole genome shotgun (WGS) entry which is preliminary data.</text>
</comment>
<feature type="transmembrane region" description="Helical" evidence="6">
    <location>
        <begin position="365"/>
        <end position="385"/>
    </location>
</feature>
<comment type="similarity">
    <text evidence="2">Belongs to the multi antimicrobial extrusion (MATE) (TC 2.A.66.1) family.</text>
</comment>
<accession>A0A200I2G6</accession>
<proteinExistence type="inferred from homology"/>
<feature type="transmembrane region" description="Helical" evidence="6">
    <location>
        <begin position="6"/>
        <end position="24"/>
    </location>
</feature>
<dbReference type="PANTHER" id="PTHR43298:SF2">
    <property type="entry name" value="FMN_FAD EXPORTER YEEO-RELATED"/>
    <property type="match status" value="1"/>
</dbReference>
<feature type="transmembrane region" description="Helical" evidence="6">
    <location>
        <begin position="288"/>
        <end position="309"/>
    </location>
</feature>
<keyword evidence="6" id="KW-0812">Transmembrane</keyword>